<dbReference type="InterPro" id="IPR019734">
    <property type="entry name" value="TPR_rpt"/>
</dbReference>
<dbReference type="InterPro" id="IPR011990">
    <property type="entry name" value="TPR-like_helical_dom_sf"/>
</dbReference>
<dbReference type="PANTHER" id="PTHR19959:SF119">
    <property type="entry name" value="FUNGAL LIPASE-LIKE DOMAIN-CONTAINING PROTEIN"/>
    <property type="match status" value="1"/>
</dbReference>
<sequence length="283" mass="31107">MTIQDVLQHLDSLFRNNDIAKVEPFLLEHLDAARKRRELSLELTILNELMGFYRGMGRHREAIAQAVDALGLLEDAGYKGSVPYATTLLNAATAYRADGQNIRANQAYNEVAAIYRAQKMDDPYLWASLHNNQSLAWQGCGRHERALASLELALPLIASRAGSEADQAVTLTNMAQSKMRLGRFDEAGADLDRAIALFESQTPRNPHYGAALSARGELAFRQGDTAEAIRHFEAALPAIETNYGRSHNYAVTLESLATVIEATDPTRAGALREEAAQIEKTLA</sequence>
<protein>
    <submittedName>
        <fullName evidence="1">Tetratricopeptide repeat protein</fullName>
    </submittedName>
</protein>
<reference evidence="1 2" key="1">
    <citation type="submission" date="2024-07" db="EMBL/GenBank/DDBJ databases">
        <title>Uliginosibacterium paludis KCTC:42655.</title>
        <authorList>
            <person name="Kim M.K."/>
        </authorList>
    </citation>
    <scope>NUCLEOTIDE SEQUENCE [LARGE SCALE GENOMIC DNA]</scope>
    <source>
        <strain evidence="1 2">KCTC 42655</strain>
    </source>
</reference>
<gene>
    <name evidence="1" type="ORF">ABVT11_14275</name>
</gene>
<name>A0ABV2CSW4_9RHOO</name>
<dbReference type="SUPFAM" id="SSF48452">
    <property type="entry name" value="TPR-like"/>
    <property type="match status" value="2"/>
</dbReference>
<organism evidence="1 2">
    <name type="scientific">Uliginosibacterium paludis</name>
    <dbReference type="NCBI Taxonomy" id="1615952"/>
    <lineage>
        <taxon>Bacteria</taxon>
        <taxon>Pseudomonadati</taxon>
        <taxon>Pseudomonadota</taxon>
        <taxon>Betaproteobacteria</taxon>
        <taxon>Rhodocyclales</taxon>
        <taxon>Zoogloeaceae</taxon>
        <taxon>Uliginosibacterium</taxon>
    </lineage>
</organism>
<dbReference type="Gene3D" id="1.25.40.10">
    <property type="entry name" value="Tetratricopeptide repeat domain"/>
    <property type="match status" value="2"/>
</dbReference>
<evidence type="ECO:0000313" key="1">
    <source>
        <dbReference type="EMBL" id="MET1491001.1"/>
    </source>
</evidence>
<dbReference type="Proteomes" id="UP001548590">
    <property type="component" value="Unassembled WGS sequence"/>
</dbReference>
<comment type="caution">
    <text evidence="1">The sequence shown here is derived from an EMBL/GenBank/DDBJ whole genome shotgun (WGS) entry which is preliminary data.</text>
</comment>
<proteinExistence type="predicted"/>
<accession>A0ABV2CSW4</accession>
<dbReference type="RefSeq" id="WP_345930093.1">
    <property type="nucleotide sequence ID" value="NZ_JBDIVF010000014.1"/>
</dbReference>
<dbReference type="EMBL" id="JBEWLZ010000008">
    <property type="protein sequence ID" value="MET1491001.1"/>
    <property type="molecule type" value="Genomic_DNA"/>
</dbReference>
<dbReference type="PANTHER" id="PTHR19959">
    <property type="entry name" value="KINESIN LIGHT CHAIN"/>
    <property type="match status" value="1"/>
</dbReference>
<evidence type="ECO:0000313" key="2">
    <source>
        <dbReference type="Proteomes" id="UP001548590"/>
    </source>
</evidence>
<dbReference type="Pfam" id="PF13424">
    <property type="entry name" value="TPR_12"/>
    <property type="match status" value="1"/>
</dbReference>
<keyword evidence="2" id="KW-1185">Reference proteome</keyword>
<dbReference type="SMART" id="SM00028">
    <property type="entry name" value="TPR"/>
    <property type="match status" value="4"/>
</dbReference>